<dbReference type="EMBL" id="JMCC02000107">
    <property type="protein sequence ID" value="KIG13108.1"/>
    <property type="molecule type" value="Genomic_DNA"/>
</dbReference>
<dbReference type="PROSITE" id="PS51257">
    <property type="entry name" value="PROKAR_LIPOPROTEIN"/>
    <property type="match status" value="1"/>
</dbReference>
<dbReference type="AlphaFoldDB" id="A0A0C1ZQ37"/>
<reference evidence="2 3" key="1">
    <citation type="submission" date="2014-12" db="EMBL/GenBank/DDBJ databases">
        <title>Genome assembly of Enhygromyxa salina DSM 15201.</title>
        <authorList>
            <person name="Sharma G."/>
            <person name="Subramanian S."/>
        </authorList>
    </citation>
    <scope>NUCLEOTIDE SEQUENCE [LARGE SCALE GENOMIC DNA]</scope>
    <source>
        <strain evidence="2 3">DSM 15201</strain>
    </source>
</reference>
<comment type="caution">
    <text evidence="2">The sequence shown here is derived from an EMBL/GenBank/DDBJ whole genome shotgun (WGS) entry which is preliminary data.</text>
</comment>
<dbReference type="Proteomes" id="UP000031599">
    <property type="component" value="Unassembled WGS sequence"/>
</dbReference>
<evidence type="ECO:0000313" key="3">
    <source>
        <dbReference type="Proteomes" id="UP000031599"/>
    </source>
</evidence>
<dbReference type="RefSeq" id="WP_052556408.1">
    <property type="nucleotide sequence ID" value="NZ_JMCC02000107.1"/>
</dbReference>
<evidence type="ECO:0008006" key="4">
    <source>
        <dbReference type="Google" id="ProtNLM"/>
    </source>
</evidence>
<organism evidence="2 3">
    <name type="scientific">Enhygromyxa salina</name>
    <dbReference type="NCBI Taxonomy" id="215803"/>
    <lineage>
        <taxon>Bacteria</taxon>
        <taxon>Pseudomonadati</taxon>
        <taxon>Myxococcota</taxon>
        <taxon>Polyangia</taxon>
        <taxon>Nannocystales</taxon>
        <taxon>Nannocystaceae</taxon>
        <taxon>Enhygromyxa</taxon>
    </lineage>
</organism>
<feature type="region of interest" description="Disordered" evidence="1">
    <location>
        <begin position="143"/>
        <end position="164"/>
    </location>
</feature>
<gene>
    <name evidence="2" type="ORF">DB30_00573</name>
</gene>
<evidence type="ECO:0000256" key="1">
    <source>
        <dbReference type="SAM" id="MobiDB-lite"/>
    </source>
</evidence>
<accession>A0A0C1ZQ37</accession>
<evidence type="ECO:0000313" key="2">
    <source>
        <dbReference type="EMBL" id="KIG13108.1"/>
    </source>
</evidence>
<name>A0A0C1ZQ37_9BACT</name>
<proteinExistence type="predicted"/>
<protein>
    <recommendedName>
        <fullName evidence="4">DUF4139 domain-containing protein</fullName>
    </recommendedName>
</protein>
<sequence length="705" mass="75212">MRRLASLSIILAVSGCATLSQERPLPLTKLRLYETGVGYYERAGQLGGPSGASLPVPSGHLDDALKSLVVLGEDGSVRSIAFDSRQSPAVARARAGLPPESDAPIRVHDVLLGLRGHELVLTSGRKRVRGRLVDVIGVPDADRLGVEPTEDNPGPTTAEQAGATPDKTFALVVTATGRYRRVDVATIHEITPVDPGVRSRMQAALDATVALHSNARGQLEVEGEGASVRLGYLAESPVWRASYRLVLDPSKPSALQGWALVHNDTEEDWDDITLELVNGRPDSFLFPLAAPRYERRDLVVPDRELSSVPQLLDTTPDAMWGDFLDTDLVTYGSGGTSTGYGYGSGHGSLGSRSSGRGARIELGNSELVAVGNLAELAVGQGRETKTAFVYGAGEPLDLAAGRSAMVPFLQSSLESAAVTWFGGFSSGPARHAVQVLNSTSQTLPEGTLSVFGDGGFAGETVLPRLKPGERRFLEIGDDPDTELTIVDRESDDLPKQLVYLEGGNGDLQEHFLRTTTITLDLANRSGQARHVHVLVAAGSNTTIEGADKVDFDVDRGQPVAIFELAPNGRIDARKLVIKEGLSRTNAVTSLSLPRIERLSTARSLTEAERTAITATQAKLIELRAAEAEVTRLDAEIATITADIERLRGHLQAMSGDSAGEKGPLVTRLLSTEDQLQIRRRELAAAKVTVDSRIEATRATLVALAL</sequence>